<organism evidence="3 4">
    <name type="scientific">Rehmannia glutinosa</name>
    <name type="common">Chinese foxglove</name>
    <dbReference type="NCBI Taxonomy" id="99300"/>
    <lineage>
        <taxon>Eukaryota</taxon>
        <taxon>Viridiplantae</taxon>
        <taxon>Streptophyta</taxon>
        <taxon>Embryophyta</taxon>
        <taxon>Tracheophyta</taxon>
        <taxon>Spermatophyta</taxon>
        <taxon>Magnoliopsida</taxon>
        <taxon>eudicotyledons</taxon>
        <taxon>Gunneridae</taxon>
        <taxon>Pentapetalae</taxon>
        <taxon>asterids</taxon>
        <taxon>lamiids</taxon>
        <taxon>Lamiales</taxon>
        <taxon>Orobanchaceae</taxon>
        <taxon>Rehmannieae</taxon>
        <taxon>Rehmannia</taxon>
    </lineage>
</organism>
<comment type="caution">
    <text evidence="3">The sequence shown here is derived from an EMBL/GenBank/DDBJ whole genome shotgun (WGS) entry which is preliminary data.</text>
</comment>
<accession>A0ABR0WLF9</accession>
<keyword evidence="2" id="KW-0472">Membrane</keyword>
<feature type="transmembrane region" description="Helical" evidence="2">
    <location>
        <begin position="41"/>
        <end position="65"/>
    </location>
</feature>
<evidence type="ECO:0000313" key="4">
    <source>
        <dbReference type="Proteomes" id="UP001318860"/>
    </source>
</evidence>
<dbReference type="EMBL" id="JABTTQ020000010">
    <property type="protein sequence ID" value="KAK6148367.1"/>
    <property type="molecule type" value="Genomic_DNA"/>
</dbReference>
<name>A0ABR0WLF9_REHGL</name>
<keyword evidence="2" id="KW-1133">Transmembrane helix</keyword>
<evidence type="ECO:0000313" key="3">
    <source>
        <dbReference type="EMBL" id="KAK6148367.1"/>
    </source>
</evidence>
<dbReference type="PANTHER" id="PTHR35307:SF3">
    <property type="entry name" value="DUF4220 DOMAIN-CONTAINING PROTEIN"/>
    <property type="match status" value="1"/>
</dbReference>
<keyword evidence="2" id="KW-0812">Transmembrane</keyword>
<gene>
    <name evidence="3" type="ORF">DH2020_019279</name>
</gene>
<keyword evidence="4" id="KW-1185">Reference proteome</keyword>
<protein>
    <submittedName>
        <fullName evidence="3">Uncharacterized protein</fullName>
    </submittedName>
</protein>
<feature type="transmembrane region" description="Helical" evidence="2">
    <location>
        <begin position="6"/>
        <end position="29"/>
    </location>
</feature>
<feature type="transmembrane region" description="Helical" evidence="2">
    <location>
        <begin position="236"/>
        <end position="255"/>
    </location>
</feature>
<feature type="compositionally biased region" description="Basic and acidic residues" evidence="1">
    <location>
        <begin position="630"/>
        <end position="645"/>
    </location>
</feature>
<dbReference type="PANTHER" id="PTHR35307">
    <property type="entry name" value="PROTEIN, PUTATIVE-RELATED"/>
    <property type="match status" value="1"/>
</dbReference>
<proteinExistence type="predicted"/>
<sequence length="645" mass="73085">MTDKDVLMNVTALGILVITVTVNVCIQVVQMHSYLNGRLAFIEEILAIGSMLLLLVMFVSSALMIPSTKRYLEKKYHEMHKSALNEERTDMGRVSTDKLRVLIKKYWVMAETSNPQFVIARSVTCTTSGVVSLLITVILVQAEIRMAMEYGILNQYISSYGWSTKWILLAQTIGVIVGTIAPASRWFVAINSRSSNESSRNIKTAFTVEGYWTQKMVDWRQSSLSLQIRHLKSRKVVHYLRGLFLKVCIFVQYLIVLASKLLLLVSVCITSPTISCINCVKRLKRQKRISHSVSARDHEISESTANPEVDKHYVMLLEGEVELPSETLGNICKEVDIVIQKGKMQKPKKLLKLLYRSSNFNGVTNFDSHQVPSLHSQDLPYCWSLTVVTLTSIALALPNVEKHKSNRLLNSVTEGLCFVKLIDKTVDRKGSFVNIRTAADVVWVGVELYHKWQDKDLHETSLKGKNADEILHELGDKAEKTVLEFMRNARDCLMRNPLNWPANVIAANSMYRMSRTILLTHGAESDKTDDEIFEHLSIMIADILAACLTNLGHVITMKCHRNAIEEREKSVRKAALLLGQTEEIIALLQQRELPFVTLDQAADIEDWRALIKQEYKNNEESISRPNTEIDASKSREEHVTVKVEG</sequence>
<evidence type="ECO:0000256" key="2">
    <source>
        <dbReference type="SAM" id="Phobius"/>
    </source>
</evidence>
<evidence type="ECO:0000256" key="1">
    <source>
        <dbReference type="SAM" id="MobiDB-lite"/>
    </source>
</evidence>
<reference evidence="3 4" key="1">
    <citation type="journal article" date="2021" name="Comput. Struct. Biotechnol. J.">
        <title>De novo genome assembly of the potent medicinal plant Rehmannia glutinosa using nanopore technology.</title>
        <authorList>
            <person name="Ma L."/>
            <person name="Dong C."/>
            <person name="Song C."/>
            <person name="Wang X."/>
            <person name="Zheng X."/>
            <person name="Niu Y."/>
            <person name="Chen S."/>
            <person name="Feng W."/>
        </authorList>
    </citation>
    <scope>NUCLEOTIDE SEQUENCE [LARGE SCALE GENOMIC DNA]</scope>
    <source>
        <strain evidence="3">DH-2019</strain>
    </source>
</reference>
<feature type="region of interest" description="Disordered" evidence="1">
    <location>
        <begin position="619"/>
        <end position="645"/>
    </location>
</feature>
<dbReference type="Proteomes" id="UP001318860">
    <property type="component" value="Unassembled WGS sequence"/>
</dbReference>
<feature type="transmembrane region" description="Helical" evidence="2">
    <location>
        <begin position="118"/>
        <end position="140"/>
    </location>
</feature>